<organism evidence="5 6">
    <name type="scientific">Cocos nucifera</name>
    <name type="common">Coconut palm</name>
    <dbReference type="NCBI Taxonomy" id="13894"/>
    <lineage>
        <taxon>Eukaryota</taxon>
        <taxon>Viridiplantae</taxon>
        <taxon>Streptophyta</taxon>
        <taxon>Embryophyta</taxon>
        <taxon>Tracheophyta</taxon>
        <taxon>Spermatophyta</taxon>
        <taxon>Magnoliopsida</taxon>
        <taxon>Liliopsida</taxon>
        <taxon>Arecaceae</taxon>
        <taxon>Arecoideae</taxon>
        <taxon>Cocoseae</taxon>
        <taxon>Attaleinae</taxon>
        <taxon>Cocos</taxon>
    </lineage>
</organism>
<dbReference type="EMBL" id="CM017873">
    <property type="protein sequence ID" value="KAG1331457.1"/>
    <property type="molecule type" value="Genomic_DNA"/>
</dbReference>
<evidence type="ECO:0000256" key="2">
    <source>
        <dbReference type="ARBA" id="ARBA00022771"/>
    </source>
</evidence>
<dbReference type="GO" id="GO:0008270">
    <property type="term" value="F:zinc ion binding"/>
    <property type="evidence" value="ECO:0007669"/>
    <property type="project" value="UniProtKB-KW"/>
</dbReference>
<gene>
    <name evidence="5" type="ORF">COCNU_02G014250</name>
</gene>
<evidence type="ECO:0000256" key="1">
    <source>
        <dbReference type="ARBA" id="ARBA00022723"/>
    </source>
</evidence>
<dbReference type="InterPro" id="IPR018957">
    <property type="entry name" value="Znf_C3HC4_RING-type"/>
</dbReference>
<feature type="domain" description="Zinc finger C3HC4 RING-type" evidence="4">
    <location>
        <begin position="125"/>
        <end position="152"/>
    </location>
</feature>
<comment type="caution">
    <text evidence="5">The sequence shown here is derived from an EMBL/GenBank/DDBJ whole genome shotgun (WGS) entry which is preliminary data.</text>
</comment>
<dbReference type="AlphaFoldDB" id="A0A8K0I0P3"/>
<dbReference type="Proteomes" id="UP000797356">
    <property type="component" value="Chromosome 2"/>
</dbReference>
<name>A0A8K0I0P3_COCNU</name>
<keyword evidence="6" id="KW-1185">Reference proteome</keyword>
<dbReference type="Pfam" id="PF00097">
    <property type="entry name" value="zf-C3HC4"/>
    <property type="match status" value="1"/>
</dbReference>
<dbReference type="InterPro" id="IPR013083">
    <property type="entry name" value="Znf_RING/FYVE/PHD"/>
</dbReference>
<keyword evidence="1" id="KW-0479">Metal-binding</keyword>
<evidence type="ECO:0000313" key="5">
    <source>
        <dbReference type="EMBL" id="KAG1331457.1"/>
    </source>
</evidence>
<protein>
    <recommendedName>
        <fullName evidence="4">Zinc finger C3HC4 RING-type domain-containing protein</fullName>
    </recommendedName>
</protein>
<evidence type="ECO:0000313" key="6">
    <source>
        <dbReference type="Proteomes" id="UP000797356"/>
    </source>
</evidence>
<reference evidence="5" key="1">
    <citation type="journal article" date="2017" name="Gigascience">
        <title>The genome draft of coconut (Cocos nucifera).</title>
        <authorList>
            <person name="Xiao Y."/>
            <person name="Xu P."/>
            <person name="Fan H."/>
            <person name="Baudouin L."/>
            <person name="Xia W."/>
            <person name="Bocs S."/>
            <person name="Xu J."/>
            <person name="Li Q."/>
            <person name="Guo A."/>
            <person name="Zhou L."/>
            <person name="Li J."/>
            <person name="Wu Y."/>
            <person name="Ma Z."/>
            <person name="Armero A."/>
            <person name="Issali A.E."/>
            <person name="Liu N."/>
            <person name="Peng M."/>
            <person name="Yang Y."/>
        </authorList>
    </citation>
    <scope>NUCLEOTIDE SEQUENCE</scope>
    <source>
        <tissue evidence="5">Spear leaf of Hainan Tall coconut</tissue>
    </source>
</reference>
<dbReference type="OrthoDB" id="696282at2759"/>
<dbReference type="Gene3D" id="3.30.40.10">
    <property type="entry name" value="Zinc/RING finger domain, C3HC4 (zinc finger)"/>
    <property type="match status" value="1"/>
</dbReference>
<reference evidence="5" key="2">
    <citation type="submission" date="2019-07" db="EMBL/GenBank/DDBJ databases">
        <authorList>
            <person name="Yang Y."/>
            <person name="Bocs S."/>
            <person name="Baudouin L."/>
        </authorList>
    </citation>
    <scope>NUCLEOTIDE SEQUENCE</scope>
    <source>
        <tissue evidence="5">Spear leaf of Hainan Tall coconut</tissue>
    </source>
</reference>
<proteinExistence type="predicted"/>
<keyword evidence="2" id="KW-0863">Zinc-finger</keyword>
<evidence type="ECO:0000256" key="3">
    <source>
        <dbReference type="ARBA" id="ARBA00022833"/>
    </source>
</evidence>
<sequence>MMALKVQFKETRRTFLCFEDGSMIPKAVTDVSTIEKLEVFSLDGFLSLELSSKAIGSVLHGSFSDDRKERYFEGVISYLAHQHAKDTVTSEVDMVALKAEFEVMTDIFEPSERRMVCPVVFQLREAVEHNPCGHTYHEDCMEYYIRDNIDCPAYYYDERALELAGKYINLSTARRWSSCNSRSPTYGSLVPLPRMS</sequence>
<accession>A0A8K0I0P3</accession>
<evidence type="ECO:0000259" key="4">
    <source>
        <dbReference type="Pfam" id="PF00097"/>
    </source>
</evidence>
<dbReference type="SUPFAM" id="SSF57850">
    <property type="entry name" value="RING/U-box"/>
    <property type="match status" value="1"/>
</dbReference>
<keyword evidence="3" id="KW-0862">Zinc</keyword>